<dbReference type="GO" id="GO:0000155">
    <property type="term" value="F:phosphorelay sensor kinase activity"/>
    <property type="evidence" value="ECO:0007669"/>
    <property type="project" value="InterPro"/>
</dbReference>
<dbReference type="Gene3D" id="3.30.565.10">
    <property type="entry name" value="Histidine kinase-like ATPase, C-terminal domain"/>
    <property type="match status" value="1"/>
</dbReference>
<dbReference type="Proteomes" id="UP000309872">
    <property type="component" value="Unassembled WGS sequence"/>
</dbReference>
<dbReference type="PANTHER" id="PTHR34220:SF7">
    <property type="entry name" value="SENSOR HISTIDINE KINASE YPDA"/>
    <property type="match status" value="1"/>
</dbReference>
<dbReference type="InterPro" id="IPR036890">
    <property type="entry name" value="HATPase_C_sf"/>
</dbReference>
<feature type="transmembrane region" description="Helical" evidence="1">
    <location>
        <begin position="15"/>
        <end position="35"/>
    </location>
</feature>
<gene>
    <name evidence="3" type="ORF">FAZ19_12705</name>
</gene>
<accession>A0A4U0H360</accession>
<keyword evidence="1" id="KW-0812">Transmembrane</keyword>
<keyword evidence="4" id="KW-1185">Reference proteome</keyword>
<dbReference type="Pfam" id="PF06580">
    <property type="entry name" value="His_kinase"/>
    <property type="match status" value="1"/>
</dbReference>
<evidence type="ECO:0000256" key="1">
    <source>
        <dbReference type="SAM" id="Phobius"/>
    </source>
</evidence>
<sequence length="349" mass="40919">MSNSPAVLKINKTRLIHLSSWIIFALYFIVSYILLRLEHRSNNISIYEPLFGALCITICSYLIFSSLQFYLPRKNQYLKILFICLFLTAMSVFLPLYLVNQISDTFSITDYYKILPYRTIINFLLLFCILIINITWNIQEEYEENKKRKEESERLVREAELYNLRQQLQPHFLFNSLNSIIALIGAKPDMAKKMTFQLSDFLRGTMRKDDKQLISLSDEIKHLELYLEIEKVRFGHRLNTAFHYDEDILHAKVPSMIVQPLMENAIKHGLYNVTGDVLIETHIALENKILTIEISNPFESDQYQNKKGNGFGLTSIHRRLFLIYSRTDLLGVSKTETKFIARIKIPQND</sequence>
<reference evidence="3 4" key="1">
    <citation type="submission" date="2019-04" db="EMBL/GenBank/DDBJ databases">
        <title>Sphingobacterium olei sp. nov., isolated from oil-contaminated soil.</title>
        <authorList>
            <person name="Liu B."/>
        </authorList>
    </citation>
    <scope>NUCLEOTIDE SEQUENCE [LARGE SCALE GENOMIC DNA]</scope>
    <source>
        <strain evidence="3 4">Y3L14</strain>
    </source>
</reference>
<dbReference type="GO" id="GO:0016020">
    <property type="term" value="C:membrane"/>
    <property type="evidence" value="ECO:0007669"/>
    <property type="project" value="InterPro"/>
</dbReference>
<dbReference type="AlphaFoldDB" id="A0A4U0H360"/>
<organism evidence="3 4">
    <name type="scientific">Sphingobacterium alkalisoli</name>
    <dbReference type="NCBI Taxonomy" id="1874115"/>
    <lineage>
        <taxon>Bacteria</taxon>
        <taxon>Pseudomonadati</taxon>
        <taxon>Bacteroidota</taxon>
        <taxon>Sphingobacteriia</taxon>
        <taxon>Sphingobacteriales</taxon>
        <taxon>Sphingobacteriaceae</taxon>
        <taxon>Sphingobacterium</taxon>
    </lineage>
</organism>
<dbReference type="PANTHER" id="PTHR34220">
    <property type="entry name" value="SENSOR HISTIDINE KINASE YPDA"/>
    <property type="match status" value="1"/>
</dbReference>
<keyword evidence="1" id="KW-1133">Transmembrane helix</keyword>
<feature type="domain" description="Signal transduction histidine kinase internal region" evidence="2">
    <location>
        <begin position="159"/>
        <end position="238"/>
    </location>
</feature>
<protein>
    <submittedName>
        <fullName evidence="3">ATPase</fullName>
    </submittedName>
</protein>
<name>A0A4U0H360_9SPHI</name>
<dbReference type="OrthoDB" id="9792992at2"/>
<evidence type="ECO:0000259" key="2">
    <source>
        <dbReference type="Pfam" id="PF06580"/>
    </source>
</evidence>
<dbReference type="InterPro" id="IPR010559">
    <property type="entry name" value="Sig_transdc_His_kin_internal"/>
</dbReference>
<proteinExistence type="predicted"/>
<feature type="transmembrane region" description="Helical" evidence="1">
    <location>
        <begin position="77"/>
        <end position="99"/>
    </location>
</feature>
<dbReference type="SUPFAM" id="SSF55874">
    <property type="entry name" value="ATPase domain of HSP90 chaperone/DNA topoisomerase II/histidine kinase"/>
    <property type="match status" value="1"/>
</dbReference>
<feature type="transmembrane region" description="Helical" evidence="1">
    <location>
        <begin position="120"/>
        <end position="138"/>
    </location>
</feature>
<dbReference type="EMBL" id="SUKA01000003">
    <property type="protein sequence ID" value="TJY65956.1"/>
    <property type="molecule type" value="Genomic_DNA"/>
</dbReference>
<evidence type="ECO:0000313" key="3">
    <source>
        <dbReference type="EMBL" id="TJY65956.1"/>
    </source>
</evidence>
<feature type="transmembrane region" description="Helical" evidence="1">
    <location>
        <begin position="47"/>
        <end position="71"/>
    </location>
</feature>
<keyword evidence="1" id="KW-0472">Membrane</keyword>
<dbReference type="InterPro" id="IPR050640">
    <property type="entry name" value="Bact_2-comp_sensor_kinase"/>
</dbReference>
<comment type="caution">
    <text evidence="3">The sequence shown here is derived from an EMBL/GenBank/DDBJ whole genome shotgun (WGS) entry which is preliminary data.</text>
</comment>
<evidence type="ECO:0000313" key="4">
    <source>
        <dbReference type="Proteomes" id="UP000309872"/>
    </source>
</evidence>